<dbReference type="PROSITE" id="PS50109">
    <property type="entry name" value="HIS_KIN"/>
    <property type="match status" value="1"/>
</dbReference>
<dbReference type="AlphaFoldDB" id="A0A1U6IAM9"/>
<comment type="catalytic activity">
    <reaction evidence="1">
        <text>ATP + protein L-histidine = ADP + protein N-phospho-L-histidine.</text>
        <dbReference type="EC" id="2.7.13.3"/>
    </reaction>
</comment>
<feature type="domain" description="Histidine kinase" evidence="9">
    <location>
        <begin position="112"/>
        <end position="327"/>
    </location>
</feature>
<dbReference type="InterPro" id="IPR036097">
    <property type="entry name" value="HisK_dim/P_sf"/>
</dbReference>
<keyword evidence="5 10" id="KW-0418">Kinase</keyword>
<evidence type="ECO:0000259" key="9">
    <source>
        <dbReference type="PROSITE" id="PS50109"/>
    </source>
</evidence>
<keyword evidence="11" id="KW-1185">Reference proteome</keyword>
<dbReference type="Pfam" id="PF02518">
    <property type="entry name" value="HATPase_c"/>
    <property type="match status" value="1"/>
</dbReference>
<dbReference type="EC" id="2.7.13.3" evidence="2"/>
<dbReference type="CDD" id="cd00082">
    <property type="entry name" value="HisKA"/>
    <property type="match status" value="1"/>
</dbReference>
<dbReference type="EMBL" id="FVZE01000005">
    <property type="protein sequence ID" value="SLK05074.1"/>
    <property type="molecule type" value="Genomic_DNA"/>
</dbReference>
<dbReference type="GO" id="GO:0000155">
    <property type="term" value="F:phosphorelay sensor kinase activity"/>
    <property type="evidence" value="ECO:0007669"/>
    <property type="project" value="InterPro"/>
</dbReference>
<dbReference type="Gene3D" id="3.30.565.10">
    <property type="entry name" value="Histidine kinase-like ATPase, C-terminal domain"/>
    <property type="match status" value="1"/>
</dbReference>
<dbReference type="Pfam" id="PF00512">
    <property type="entry name" value="HisKA"/>
    <property type="match status" value="1"/>
</dbReference>
<evidence type="ECO:0000256" key="5">
    <source>
        <dbReference type="ARBA" id="ARBA00022777"/>
    </source>
</evidence>
<organism evidence="10 11">
    <name type="scientific">Novosphingobium mathurense</name>
    <dbReference type="NCBI Taxonomy" id="428990"/>
    <lineage>
        <taxon>Bacteria</taxon>
        <taxon>Pseudomonadati</taxon>
        <taxon>Pseudomonadota</taxon>
        <taxon>Alphaproteobacteria</taxon>
        <taxon>Sphingomonadales</taxon>
        <taxon>Sphingomonadaceae</taxon>
        <taxon>Novosphingobium</taxon>
    </lineage>
</organism>
<dbReference type="InterPro" id="IPR004358">
    <property type="entry name" value="Sig_transdc_His_kin-like_C"/>
</dbReference>
<dbReference type="RefSeq" id="WP_054944439.1">
    <property type="nucleotide sequence ID" value="NZ_FVZE01000005.1"/>
</dbReference>
<evidence type="ECO:0000256" key="1">
    <source>
        <dbReference type="ARBA" id="ARBA00000085"/>
    </source>
</evidence>
<dbReference type="FunFam" id="3.30.565.10:FF:000006">
    <property type="entry name" value="Sensor histidine kinase WalK"/>
    <property type="match status" value="1"/>
</dbReference>
<dbReference type="SUPFAM" id="SSF47384">
    <property type="entry name" value="Homodimeric domain of signal transducing histidine kinase"/>
    <property type="match status" value="1"/>
</dbReference>
<dbReference type="GO" id="GO:0016036">
    <property type="term" value="P:cellular response to phosphate starvation"/>
    <property type="evidence" value="ECO:0007669"/>
    <property type="project" value="TreeGrafter"/>
</dbReference>
<dbReference type="GO" id="GO:0005886">
    <property type="term" value="C:plasma membrane"/>
    <property type="evidence" value="ECO:0007669"/>
    <property type="project" value="TreeGrafter"/>
</dbReference>
<dbReference type="InterPro" id="IPR036890">
    <property type="entry name" value="HATPase_C_sf"/>
</dbReference>
<keyword evidence="6" id="KW-0902">Two-component regulatory system</keyword>
<dbReference type="Proteomes" id="UP000190989">
    <property type="component" value="Unassembled WGS sequence"/>
</dbReference>
<name>A0A1U6IAM9_9SPHN</name>
<dbReference type="SMART" id="SM00387">
    <property type="entry name" value="HATPase_c"/>
    <property type="match status" value="1"/>
</dbReference>
<dbReference type="GO" id="GO:0004721">
    <property type="term" value="F:phosphoprotein phosphatase activity"/>
    <property type="evidence" value="ECO:0007669"/>
    <property type="project" value="TreeGrafter"/>
</dbReference>
<dbReference type="InterPro" id="IPR005467">
    <property type="entry name" value="His_kinase_dom"/>
</dbReference>
<evidence type="ECO:0000256" key="6">
    <source>
        <dbReference type="ARBA" id="ARBA00023012"/>
    </source>
</evidence>
<reference evidence="11" key="1">
    <citation type="submission" date="2017-02" db="EMBL/GenBank/DDBJ databases">
        <authorList>
            <person name="Varghese N."/>
            <person name="Submissions S."/>
        </authorList>
    </citation>
    <scope>NUCLEOTIDE SEQUENCE [LARGE SCALE GENOMIC DNA]</scope>
    <source>
        <strain evidence="11">SM117</strain>
    </source>
</reference>
<evidence type="ECO:0000256" key="8">
    <source>
        <dbReference type="SAM" id="MobiDB-lite"/>
    </source>
</evidence>
<keyword evidence="4" id="KW-0808">Transferase</keyword>
<accession>A0A1U6IAM9</accession>
<dbReference type="CDD" id="cd00075">
    <property type="entry name" value="HATPase"/>
    <property type="match status" value="1"/>
</dbReference>
<evidence type="ECO:0000256" key="7">
    <source>
        <dbReference type="ARBA" id="ARBA00023136"/>
    </source>
</evidence>
<evidence type="ECO:0000256" key="4">
    <source>
        <dbReference type="ARBA" id="ARBA00022679"/>
    </source>
</evidence>
<gene>
    <name evidence="10" type="ORF">SAMN06295987_10571</name>
</gene>
<dbReference type="PANTHER" id="PTHR45453">
    <property type="entry name" value="PHOSPHATE REGULON SENSOR PROTEIN PHOR"/>
    <property type="match status" value="1"/>
</dbReference>
<dbReference type="SMART" id="SM00388">
    <property type="entry name" value="HisKA"/>
    <property type="match status" value="1"/>
</dbReference>
<sequence>MTVEGVGLLEHLQTPAMVVARGQVRFANSAAKALLGVHIVGQDVRIAIRDPKAVAAILSDKGGTAQVSGLSTGGSVWQVDCRVLGSNERLVSLYDLSERVSVAKSHADFVANASHELRTPLANVLGYVETLMNPKAGGDEGVRQRFLETIRHEAQRMQSLISDLMSLSRIEAVKHEVPADRVDMVALSHEIAGEFRTGATVTVRSNCEKAVIAGDRGQIGQVLRNLIDNALKYGKAEGPVEVSIEAASTGWVLATVRDEGEGIAPEHLPRVTERFYRADTSRSRAVGGTGLGLSIVKHIVERHRGRFDIDSRPGAGTTASMMLPLREEQPAE</sequence>
<dbReference type="Gene3D" id="1.10.287.130">
    <property type="match status" value="1"/>
</dbReference>
<protein>
    <recommendedName>
        <fullName evidence="2">histidine kinase</fullName>
        <ecNumber evidence="2">2.7.13.3</ecNumber>
    </recommendedName>
</protein>
<dbReference type="PRINTS" id="PR00344">
    <property type="entry name" value="BCTRLSENSOR"/>
</dbReference>
<dbReference type="FunFam" id="1.10.287.130:FF:000001">
    <property type="entry name" value="Two-component sensor histidine kinase"/>
    <property type="match status" value="1"/>
</dbReference>
<proteinExistence type="predicted"/>
<evidence type="ECO:0000256" key="2">
    <source>
        <dbReference type="ARBA" id="ARBA00012438"/>
    </source>
</evidence>
<dbReference type="InterPro" id="IPR003594">
    <property type="entry name" value="HATPase_dom"/>
</dbReference>
<keyword evidence="3" id="KW-0597">Phosphoprotein</keyword>
<dbReference type="InterPro" id="IPR050351">
    <property type="entry name" value="BphY/WalK/GraS-like"/>
</dbReference>
<dbReference type="InterPro" id="IPR003661">
    <property type="entry name" value="HisK_dim/P_dom"/>
</dbReference>
<evidence type="ECO:0000313" key="10">
    <source>
        <dbReference type="EMBL" id="SLK05074.1"/>
    </source>
</evidence>
<evidence type="ECO:0000256" key="3">
    <source>
        <dbReference type="ARBA" id="ARBA00022553"/>
    </source>
</evidence>
<dbReference type="STRING" id="428990.SAMN06295987_10571"/>
<keyword evidence="7" id="KW-0472">Membrane</keyword>
<dbReference type="SUPFAM" id="SSF55874">
    <property type="entry name" value="ATPase domain of HSP90 chaperone/DNA topoisomerase II/histidine kinase"/>
    <property type="match status" value="1"/>
</dbReference>
<dbReference type="PANTHER" id="PTHR45453:SF1">
    <property type="entry name" value="PHOSPHATE REGULON SENSOR PROTEIN PHOR"/>
    <property type="match status" value="1"/>
</dbReference>
<feature type="region of interest" description="Disordered" evidence="8">
    <location>
        <begin position="308"/>
        <end position="332"/>
    </location>
</feature>
<evidence type="ECO:0000313" key="11">
    <source>
        <dbReference type="Proteomes" id="UP000190989"/>
    </source>
</evidence>